<dbReference type="AlphaFoldDB" id="A0A1N7PRH2"/>
<dbReference type="EMBL" id="FTOT01000006">
    <property type="protein sequence ID" value="SIT13224.1"/>
    <property type="molecule type" value="Genomic_DNA"/>
</dbReference>
<protein>
    <submittedName>
        <fullName evidence="1">Glycosyl transferases group 1</fullName>
    </submittedName>
</protein>
<dbReference type="Proteomes" id="UP000186141">
    <property type="component" value="Unassembled WGS sequence"/>
</dbReference>
<sequence length="399" mass="43458">MQPFFAQQEPVLTGLLIVATAPVLEQGETLRLDIKFVEGMRAHCAHWNGPVRCILRRNAAPIPFGADYDPSALGFDLRILDPDQPVGPAEMAGIRAVFAAADDAQALGLGPTARAAGAILVYSLEYTLETRLRIVGLDQSKSLPRKIWSALWNLRQERRRRAALKAADGVQANGYPAYDSYRSLNPNTMLYIDGRMTPRLMATPQEMTARAARQRDGAPLRLIHSGRLEPMKGAQDLLPVMAALRALGVQATLDIYGAGSLRDTILQGLRSFGGAVRLHDPVDFETGLVPVSRGGADIFLSCHRQSDPSCSYIEAMGCGLAVAGYANRMWSRLASDSDCGQVAPLGDVAALARRIAAWDRNRADLIQSAEIGWRFAQAHDFASEFKARMDHLTSLLPRA</sequence>
<reference evidence="1 2" key="1">
    <citation type="submission" date="2017-01" db="EMBL/GenBank/DDBJ databases">
        <authorList>
            <person name="Mah S.A."/>
            <person name="Swanson W.J."/>
            <person name="Moy G.W."/>
            <person name="Vacquier V.D."/>
        </authorList>
    </citation>
    <scope>NUCLEOTIDE SEQUENCE [LARGE SCALE GENOMIC DNA]</scope>
    <source>
        <strain evidence="1 2">DSM 26375</strain>
    </source>
</reference>
<keyword evidence="2" id="KW-1185">Reference proteome</keyword>
<organism evidence="1 2">
    <name type="scientific">Gemmobacter megaterium</name>
    <dbReference type="NCBI Taxonomy" id="1086013"/>
    <lineage>
        <taxon>Bacteria</taxon>
        <taxon>Pseudomonadati</taxon>
        <taxon>Pseudomonadota</taxon>
        <taxon>Alphaproteobacteria</taxon>
        <taxon>Rhodobacterales</taxon>
        <taxon>Paracoccaceae</taxon>
        <taxon>Gemmobacter</taxon>
    </lineage>
</organism>
<evidence type="ECO:0000313" key="1">
    <source>
        <dbReference type="EMBL" id="SIT13224.1"/>
    </source>
</evidence>
<dbReference type="Pfam" id="PF13692">
    <property type="entry name" value="Glyco_trans_1_4"/>
    <property type="match status" value="1"/>
</dbReference>
<dbReference type="STRING" id="1086013.SAMN05421774_10677"/>
<accession>A0A1N7PRH2</accession>
<proteinExistence type="predicted"/>
<evidence type="ECO:0000313" key="2">
    <source>
        <dbReference type="Proteomes" id="UP000186141"/>
    </source>
</evidence>
<dbReference type="SUPFAM" id="SSF53756">
    <property type="entry name" value="UDP-Glycosyltransferase/glycogen phosphorylase"/>
    <property type="match status" value="1"/>
</dbReference>
<gene>
    <name evidence="1" type="ORF">SAMN05421774_10677</name>
</gene>
<dbReference type="GO" id="GO:0016740">
    <property type="term" value="F:transferase activity"/>
    <property type="evidence" value="ECO:0007669"/>
    <property type="project" value="UniProtKB-KW"/>
</dbReference>
<name>A0A1N7PRH2_9RHOB</name>
<dbReference type="Gene3D" id="3.40.50.2000">
    <property type="entry name" value="Glycogen Phosphorylase B"/>
    <property type="match status" value="1"/>
</dbReference>
<keyword evidence="1" id="KW-0808">Transferase</keyword>